<gene>
    <name evidence="31" type="ORF">V9T40_013924</name>
</gene>
<comment type="catalytic activity">
    <reaction evidence="26">
        <text>a 2-acylglycerol + ATP = a 2-acyl-sn-glycerol 3-phosphate + ADP + H(+)</text>
        <dbReference type="Rhea" id="RHEA:39847"/>
        <dbReference type="ChEBI" id="CHEBI:15378"/>
        <dbReference type="ChEBI" id="CHEBI:17389"/>
        <dbReference type="ChEBI" id="CHEBI:30616"/>
        <dbReference type="ChEBI" id="CHEBI:64982"/>
        <dbReference type="ChEBI" id="CHEBI:456216"/>
    </reaction>
    <physiologicalReaction direction="left-to-right" evidence="26">
        <dbReference type="Rhea" id="RHEA:39848"/>
    </physiologicalReaction>
</comment>
<evidence type="ECO:0000256" key="27">
    <source>
        <dbReference type="ARBA" id="ARBA00048034"/>
    </source>
</evidence>
<keyword evidence="32" id="KW-1185">Reference proteome</keyword>
<evidence type="ECO:0000256" key="16">
    <source>
        <dbReference type="ARBA" id="ARBA00024483"/>
    </source>
</evidence>
<evidence type="ECO:0000256" key="17">
    <source>
        <dbReference type="ARBA" id="ARBA00024505"/>
    </source>
</evidence>
<sequence>MAKILRTLRNNWKKSVFLTGLSAYGIDYGQTEYKKNLLMREYCQEAVNFGDAPIKIYQVPRHVVVILNPASNKKKAMKEYTKYCAPILHLSGASVTLLTTDDKNNGINLVSKVPDNADALIIAGGDGTISDVVTGLLRRFNADPSQKLLPIGILPLGKTNSVAKQLYDDGDSKSDSINRYRIMLKAAYSIVRETTKNISAMEIKNIDDSDSDKKLLPVYAVHRLRIGAFRDADSKIDKYWYFGKLRSYASYLLGSYDRDSPVKVDIKFSSPCSGCSKCYTDRLDLRRPRVVEPQKRWWHVFIRNLTPLSQAPVTDYSKIDNPSCGIVTEKPVNTVELNVSPAIVNETPALRVNIGPEKINYIDFVKEGWRRNEANISPDQCVEIINAQTLFLNPKEENDKKESWLSIDNEEYEFKKLRIELLQNILPVFILPQM</sequence>
<evidence type="ECO:0000256" key="22">
    <source>
        <dbReference type="ARBA" id="ARBA00026096"/>
    </source>
</evidence>
<comment type="catalytic activity">
    <reaction evidence="17">
        <text>1-(9Z-octadecenoyl)-sn-glycerol + ATP = 1-(9Z-octadecenoyl)-sn-glycero-3-phosphate + ADP + H(+)</text>
        <dbReference type="Rhea" id="RHEA:41079"/>
        <dbReference type="ChEBI" id="CHEBI:15378"/>
        <dbReference type="ChEBI" id="CHEBI:30616"/>
        <dbReference type="ChEBI" id="CHEBI:74544"/>
        <dbReference type="ChEBI" id="CHEBI:75757"/>
        <dbReference type="ChEBI" id="CHEBI:456216"/>
    </reaction>
    <physiologicalReaction direction="left-to-right" evidence="17">
        <dbReference type="Rhea" id="RHEA:41080"/>
    </physiologicalReaction>
</comment>
<protein>
    <recommendedName>
        <fullName evidence="24">Acylglycerol kinase, mitochondrial</fullName>
        <ecNumber evidence="5">2.7.1.107</ecNumber>
        <ecNumber evidence="22">2.7.1.138</ecNumber>
        <ecNumber evidence="23">2.7.1.94</ecNumber>
    </recommendedName>
    <alternativeName>
        <fullName evidence="25">Multiple substrate lipid kinase</fullName>
    </alternativeName>
</protein>
<evidence type="ECO:0000256" key="15">
    <source>
        <dbReference type="ARBA" id="ARBA00023411"/>
    </source>
</evidence>
<dbReference type="EC" id="2.7.1.107" evidence="5"/>
<keyword evidence="7" id="KW-0547">Nucleotide-binding</keyword>
<evidence type="ECO:0000256" key="23">
    <source>
        <dbReference type="ARBA" id="ARBA00026098"/>
    </source>
</evidence>
<dbReference type="PANTHER" id="PTHR12358:SF31">
    <property type="entry name" value="ACYLGLYCEROL KINASE, MITOCHONDRIAL"/>
    <property type="match status" value="1"/>
</dbReference>
<dbReference type="PANTHER" id="PTHR12358">
    <property type="entry name" value="SPHINGOSINE KINASE"/>
    <property type="match status" value="1"/>
</dbReference>
<dbReference type="PROSITE" id="PS50146">
    <property type="entry name" value="DAGK"/>
    <property type="match status" value="1"/>
</dbReference>
<dbReference type="InterPro" id="IPR017438">
    <property type="entry name" value="ATP-NAD_kinase_N"/>
</dbReference>
<evidence type="ECO:0000256" key="26">
    <source>
        <dbReference type="ARBA" id="ARBA00044480"/>
    </source>
</evidence>
<name>A0AAN9TT02_9HEMI</name>
<evidence type="ECO:0000256" key="18">
    <source>
        <dbReference type="ARBA" id="ARBA00024512"/>
    </source>
</evidence>
<reference evidence="31 32" key="1">
    <citation type="submission" date="2024-03" db="EMBL/GenBank/DDBJ databases">
        <title>Adaptation during the transition from Ophiocordyceps entomopathogen to insect associate is accompanied by gene loss and intensified selection.</title>
        <authorList>
            <person name="Ward C.M."/>
            <person name="Onetto C.A."/>
            <person name="Borneman A.R."/>
        </authorList>
    </citation>
    <scope>NUCLEOTIDE SEQUENCE [LARGE SCALE GENOMIC DNA]</scope>
    <source>
        <strain evidence="31">AWRI1</strain>
        <tissue evidence="31">Single Adult Female</tissue>
    </source>
</reference>
<comment type="catalytic activity">
    <reaction evidence="16">
        <text>1-(5Z,8Z,11Z,14Z-eicosatetraenoyl)-sn-glycerol + ATP = 1-(5Z,8Z,11Z,14Z-eicosatetraenoyl)-sn-glycero-3-phosphate + ADP + H(+)</text>
        <dbReference type="Rhea" id="RHEA:43328"/>
        <dbReference type="ChEBI" id="CHEBI:15378"/>
        <dbReference type="ChEBI" id="CHEBI:30616"/>
        <dbReference type="ChEBI" id="CHEBI:34071"/>
        <dbReference type="ChEBI" id="CHEBI:74938"/>
        <dbReference type="ChEBI" id="CHEBI:456216"/>
    </reaction>
    <physiologicalReaction direction="left-to-right" evidence="16">
        <dbReference type="Rhea" id="RHEA:43329"/>
    </physiologicalReaction>
</comment>
<evidence type="ECO:0000313" key="32">
    <source>
        <dbReference type="Proteomes" id="UP001367676"/>
    </source>
</evidence>
<evidence type="ECO:0000256" key="6">
    <source>
        <dbReference type="ARBA" id="ARBA00022679"/>
    </source>
</evidence>
<evidence type="ECO:0000256" key="12">
    <source>
        <dbReference type="ARBA" id="ARBA00023128"/>
    </source>
</evidence>
<comment type="similarity">
    <text evidence="21">Belongs to the AGK family.</text>
</comment>
<dbReference type="GO" id="GO:0047620">
    <property type="term" value="F:acylglycerol kinase activity"/>
    <property type="evidence" value="ECO:0007669"/>
    <property type="project" value="UniProtKB-EC"/>
</dbReference>
<evidence type="ECO:0000256" key="24">
    <source>
        <dbReference type="ARBA" id="ARBA00026142"/>
    </source>
</evidence>
<keyword evidence="6" id="KW-0808">Transferase</keyword>
<dbReference type="SMART" id="SM00046">
    <property type="entry name" value="DAGKc"/>
    <property type="match status" value="1"/>
</dbReference>
<dbReference type="Pfam" id="PF00781">
    <property type="entry name" value="DAGK_cat"/>
    <property type="match status" value="1"/>
</dbReference>
<evidence type="ECO:0000256" key="21">
    <source>
        <dbReference type="ARBA" id="ARBA00025749"/>
    </source>
</evidence>
<comment type="subcellular location">
    <subcellularLocation>
        <location evidence="3">Mitochondrion inner membrane</location>
        <topology evidence="3">Peripheral membrane protein</topology>
    </subcellularLocation>
    <subcellularLocation>
        <location evidence="2">Mitochondrion intermembrane space</location>
    </subcellularLocation>
</comment>
<accession>A0AAN9TT02</accession>
<dbReference type="GO" id="GO:0004143">
    <property type="term" value="F:ATP-dependent diacylglycerol kinase activity"/>
    <property type="evidence" value="ECO:0007669"/>
    <property type="project" value="UniProtKB-EC"/>
</dbReference>
<keyword evidence="11" id="KW-0443">Lipid metabolism</keyword>
<evidence type="ECO:0000256" key="19">
    <source>
        <dbReference type="ARBA" id="ARBA00024556"/>
    </source>
</evidence>
<dbReference type="GO" id="GO:0001729">
    <property type="term" value="F:ceramide kinase activity"/>
    <property type="evidence" value="ECO:0007669"/>
    <property type="project" value="UniProtKB-EC"/>
</dbReference>
<dbReference type="Pfam" id="PF19712">
    <property type="entry name" value="AGK_C"/>
    <property type="match status" value="1"/>
</dbReference>
<comment type="catalytic activity">
    <reaction evidence="19">
        <text>2-(5Z,8Z,11Z,14Z-eicosatetraenoyl)-glycerol + ATP = 2-(5Z,8Z,11Z,14Z-eicosatetraenoyl)-sn-glycero-3-phosphate + ADP + H(+)</text>
        <dbReference type="Rhea" id="RHEA:43316"/>
        <dbReference type="ChEBI" id="CHEBI:15378"/>
        <dbReference type="ChEBI" id="CHEBI:30616"/>
        <dbReference type="ChEBI" id="CHEBI:52392"/>
        <dbReference type="ChEBI" id="CHEBI:78209"/>
        <dbReference type="ChEBI" id="CHEBI:456216"/>
    </reaction>
    <physiologicalReaction direction="left-to-right" evidence="19">
        <dbReference type="Rhea" id="RHEA:43317"/>
    </physiologicalReaction>
</comment>
<dbReference type="InterPro" id="IPR050187">
    <property type="entry name" value="Lipid_Phosphate_FormReg"/>
</dbReference>
<keyword evidence="8" id="KW-0418">Kinase</keyword>
<evidence type="ECO:0000256" key="1">
    <source>
        <dbReference type="ARBA" id="ARBA00001946"/>
    </source>
</evidence>
<comment type="catalytic activity">
    <reaction evidence="28">
        <text>a monoacylglycerol + ATP = a monoacyl-sn-glycero-3-phosphate + ADP + H(+)</text>
        <dbReference type="Rhea" id="RHEA:19293"/>
        <dbReference type="ChEBI" id="CHEBI:15378"/>
        <dbReference type="ChEBI" id="CHEBI:17408"/>
        <dbReference type="ChEBI" id="CHEBI:30616"/>
        <dbReference type="ChEBI" id="CHEBI:77589"/>
        <dbReference type="ChEBI" id="CHEBI:456216"/>
        <dbReference type="EC" id="2.7.1.94"/>
    </reaction>
    <physiologicalReaction direction="left-to-right" evidence="28">
        <dbReference type="Rhea" id="RHEA:19294"/>
    </physiologicalReaction>
</comment>
<comment type="catalytic activity">
    <reaction evidence="14">
        <text>1,2-di-(9Z-octadecenoyl)-sn-glycerol + ATP = 1,2-di-(9Z-octadecenoyl)-sn-glycero-3-phosphate + ADP + H(+)</text>
        <dbReference type="Rhea" id="RHEA:40327"/>
        <dbReference type="ChEBI" id="CHEBI:15378"/>
        <dbReference type="ChEBI" id="CHEBI:30616"/>
        <dbReference type="ChEBI" id="CHEBI:52333"/>
        <dbReference type="ChEBI" id="CHEBI:74546"/>
        <dbReference type="ChEBI" id="CHEBI:456216"/>
    </reaction>
    <physiologicalReaction direction="left-to-right" evidence="14">
        <dbReference type="Rhea" id="RHEA:40328"/>
    </physiologicalReaction>
</comment>
<dbReference type="EC" id="2.7.1.94" evidence="23"/>
<dbReference type="InterPro" id="IPR001206">
    <property type="entry name" value="Diacylglycerol_kinase_cat_dom"/>
</dbReference>
<evidence type="ECO:0000256" key="7">
    <source>
        <dbReference type="ARBA" id="ARBA00022741"/>
    </source>
</evidence>
<dbReference type="GO" id="GO:0005743">
    <property type="term" value="C:mitochondrial inner membrane"/>
    <property type="evidence" value="ECO:0007669"/>
    <property type="project" value="UniProtKB-SubCell"/>
</dbReference>
<comment type="catalytic activity">
    <reaction evidence="27">
        <text>an N-acylsphing-4-enine + ATP = an N-acylsphing-4-enine 1-phosphate + ADP + H(+)</text>
        <dbReference type="Rhea" id="RHEA:17929"/>
        <dbReference type="ChEBI" id="CHEBI:15378"/>
        <dbReference type="ChEBI" id="CHEBI:30616"/>
        <dbReference type="ChEBI" id="CHEBI:52639"/>
        <dbReference type="ChEBI" id="CHEBI:57674"/>
        <dbReference type="ChEBI" id="CHEBI:456216"/>
        <dbReference type="EC" id="2.7.1.138"/>
    </reaction>
    <physiologicalReaction direction="left-to-right" evidence="27">
        <dbReference type="Rhea" id="RHEA:17930"/>
    </physiologicalReaction>
</comment>
<evidence type="ECO:0000256" key="29">
    <source>
        <dbReference type="ARBA" id="ARBA00048876"/>
    </source>
</evidence>
<comment type="catalytic activity">
    <reaction evidence="20">
        <text>1-hexadecanoyl-sn-glycerol + ATP = 1-hexadecanoyl-sn-glycero-3-phosphate + ADP + H(+)</text>
        <dbReference type="Rhea" id="RHEA:43308"/>
        <dbReference type="ChEBI" id="CHEBI:15378"/>
        <dbReference type="ChEBI" id="CHEBI:30616"/>
        <dbReference type="ChEBI" id="CHEBI:57518"/>
        <dbReference type="ChEBI" id="CHEBI:75542"/>
        <dbReference type="ChEBI" id="CHEBI:456216"/>
    </reaction>
    <physiologicalReaction direction="left-to-right" evidence="20">
        <dbReference type="Rhea" id="RHEA:43309"/>
    </physiologicalReaction>
</comment>
<evidence type="ECO:0000256" key="9">
    <source>
        <dbReference type="ARBA" id="ARBA00022792"/>
    </source>
</evidence>
<evidence type="ECO:0000256" key="14">
    <source>
        <dbReference type="ARBA" id="ARBA00023371"/>
    </source>
</evidence>
<comment type="catalytic activity">
    <reaction evidence="18">
        <text>a 1-acyl-sn-glycerol + ATP = a 1-acyl-sn-glycero-3-phosphate + ADP + H(+)</text>
        <dbReference type="Rhea" id="RHEA:33747"/>
        <dbReference type="ChEBI" id="CHEBI:15378"/>
        <dbReference type="ChEBI" id="CHEBI:30616"/>
        <dbReference type="ChEBI" id="CHEBI:57970"/>
        <dbReference type="ChEBI" id="CHEBI:64683"/>
        <dbReference type="ChEBI" id="CHEBI:456216"/>
    </reaction>
    <physiologicalReaction direction="left-to-right" evidence="18">
        <dbReference type="Rhea" id="RHEA:33748"/>
    </physiologicalReaction>
</comment>
<comment type="catalytic activity">
    <reaction evidence="29">
        <text>N-(hexanoyl)sphing-4-enine + ATP = N-hexanoylsphing-4-enine 1-phosphate + ADP + H(+)</text>
        <dbReference type="Rhea" id="RHEA:43312"/>
        <dbReference type="ChEBI" id="CHEBI:15378"/>
        <dbReference type="ChEBI" id="CHEBI:30616"/>
        <dbReference type="ChEBI" id="CHEBI:63867"/>
        <dbReference type="ChEBI" id="CHEBI:82959"/>
        <dbReference type="ChEBI" id="CHEBI:456216"/>
    </reaction>
    <physiologicalReaction direction="left-to-right" evidence="29">
        <dbReference type="Rhea" id="RHEA:43313"/>
    </physiologicalReaction>
</comment>
<keyword evidence="13" id="KW-0472">Membrane</keyword>
<dbReference type="SUPFAM" id="SSF111331">
    <property type="entry name" value="NAD kinase/diacylglycerol kinase-like"/>
    <property type="match status" value="1"/>
</dbReference>
<dbReference type="GO" id="GO:0046512">
    <property type="term" value="P:sphingosine biosynthetic process"/>
    <property type="evidence" value="ECO:0007669"/>
    <property type="project" value="TreeGrafter"/>
</dbReference>
<comment type="caution">
    <text evidence="31">The sequence shown here is derived from an EMBL/GenBank/DDBJ whole genome shotgun (WGS) entry which is preliminary data.</text>
</comment>
<evidence type="ECO:0000256" key="13">
    <source>
        <dbReference type="ARBA" id="ARBA00023136"/>
    </source>
</evidence>
<evidence type="ECO:0000256" key="2">
    <source>
        <dbReference type="ARBA" id="ARBA00004569"/>
    </source>
</evidence>
<comment type="catalytic activity">
    <reaction evidence="15">
        <text>a 1,2-diacyl-sn-glycerol + ATP = a 1,2-diacyl-sn-glycero-3-phosphate + ADP + H(+)</text>
        <dbReference type="Rhea" id="RHEA:10272"/>
        <dbReference type="ChEBI" id="CHEBI:15378"/>
        <dbReference type="ChEBI" id="CHEBI:17815"/>
        <dbReference type="ChEBI" id="CHEBI:30616"/>
        <dbReference type="ChEBI" id="CHEBI:58608"/>
        <dbReference type="ChEBI" id="CHEBI:456216"/>
        <dbReference type="EC" id="2.7.1.107"/>
    </reaction>
    <physiologicalReaction direction="left-to-right" evidence="15">
        <dbReference type="Rhea" id="RHEA:10273"/>
    </physiologicalReaction>
</comment>
<dbReference type="EMBL" id="JBBCAQ010000033">
    <property type="protein sequence ID" value="KAK7582479.1"/>
    <property type="molecule type" value="Genomic_DNA"/>
</dbReference>
<feature type="domain" description="DAGKc" evidence="30">
    <location>
        <begin position="58"/>
        <end position="207"/>
    </location>
</feature>
<evidence type="ECO:0000256" key="20">
    <source>
        <dbReference type="ARBA" id="ARBA00024636"/>
    </source>
</evidence>
<dbReference type="Gene3D" id="3.40.50.10330">
    <property type="entry name" value="Probable inorganic polyphosphate/atp-NAD kinase, domain 1"/>
    <property type="match status" value="1"/>
</dbReference>
<dbReference type="GO" id="GO:0005758">
    <property type="term" value="C:mitochondrial intermembrane space"/>
    <property type="evidence" value="ECO:0007669"/>
    <property type="project" value="UniProtKB-SubCell"/>
</dbReference>
<comment type="cofactor">
    <cofactor evidence="1">
        <name>Mg(2+)</name>
        <dbReference type="ChEBI" id="CHEBI:18420"/>
    </cofactor>
</comment>
<evidence type="ECO:0000256" key="8">
    <source>
        <dbReference type="ARBA" id="ARBA00022777"/>
    </source>
</evidence>
<evidence type="ECO:0000256" key="10">
    <source>
        <dbReference type="ARBA" id="ARBA00022840"/>
    </source>
</evidence>
<evidence type="ECO:0000256" key="25">
    <source>
        <dbReference type="ARBA" id="ARBA00030553"/>
    </source>
</evidence>
<evidence type="ECO:0000256" key="28">
    <source>
        <dbReference type="ARBA" id="ARBA00048663"/>
    </source>
</evidence>
<dbReference type="Proteomes" id="UP001367676">
    <property type="component" value="Unassembled WGS sequence"/>
</dbReference>
<dbReference type="InterPro" id="IPR016064">
    <property type="entry name" value="NAD/diacylglycerol_kinase_sf"/>
</dbReference>
<evidence type="ECO:0000256" key="3">
    <source>
        <dbReference type="ARBA" id="ARBA00004637"/>
    </source>
</evidence>
<evidence type="ECO:0000256" key="11">
    <source>
        <dbReference type="ARBA" id="ARBA00023098"/>
    </source>
</evidence>
<dbReference type="GO" id="GO:0005524">
    <property type="term" value="F:ATP binding"/>
    <property type="evidence" value="ECO:0007669"/>
    <property type="project" value="UniProtKB-KW"/>
</dbReference>
<evidence type="ECO:0000313" key="31">
    <source>
        <dbReference type="EMBL" id="KAK7582479.1"/>
    </source>
</evidence>
<evidence type="ECO:0000259" key="30">
    <source>
        <dbReference type="PROSITE" id="PS50146"/>
    </source>
</evidence>
<evidence type="ECO:0000256" key="5">
    <source>
        <dbReference type="ARBA" id="ARBA00012133"/>
    </source>
</evidence>
<dbReference type="InterPro" id="IPR045579">
    <property type="entry name" value="AGK_C"/>
</dbReference>
<keyword evidence="9" id="KW-0999">Mitochondrion inner membrane</keyword>
<keyword evidence="12" id="KW-0496">Mitochondrion</keyword>
<keyword evidence="10" id="KW-0067">ATP-binding</keyword>
<dbReference type="GO" id="GO:0046513">
    <property type="term" value="P:ceramide biosynthetic process"/>
    <property type="evidence" value="ECO:0007669"/>
    <property type="project" value="TreeGrafter"/>
</dbReference>
<organism evidence="31 32">
    <name type="scientific">Parthenolecanium corni</name>
    <dbReference type="NCBI Taxonomy" id="536013"/>
    <lineage>
        <taxon>Eukaryota</taxon>
        <taxon>Metazoa</taxon>
        <taxon>Ecdysozoa</taxon>
        <taxon>Arthropoda</taxon>
        <taxon>Hexapoda</taxon>
        <taxon>Insecta</taxon>
        <taxon>Pterygota</taxon>
        <taxon>Neoptera</taxon>
        <taxon>Paraneoptera</taxon>
        <taxon>Hemiptera</taxon>
        <taxon>Sternorrhyncha</taxon>
        <taxon>Coccoidea</taxon>
        <taxon>Coccidae</taxon>
        <taxon>Parthenolecanium</taxon>
    </lineage>
</organism>
<proteinExistence type="inferred from homology"/>
<dbReference type="EC" id="2.7.1.138" evidence="22"/>
<dbReference type="AlphaFoldDB" id="A0AAN9TT02"/>
<evidence type="ECO:0000256" key="4">
    <source>
        <dbReference type="ARBA" id="ARBA00005175"/>
    </source>
</evidence>
<comment type="pathway">
    <text evidence="4">Lipid metabolism; glycerolipid metabolism.</text>
</comment>